<dbReference type="Proteomes" id="UP000003157">
    <property type="component" value="Unassembled WGS sequence"/>
</dbReference>
<proteinExistence type="predicted"/>
<reference evidence="1 2" key="1">
    <citation type="submission" date="2010-12" db="EMBL/GenBank/DDBJ databases">
        <title>The Genome Sequence of Coprobacillus sp. strain 29_1.</title>
        <authorList>
            <consortium name="The Broad Institute Genome Sequencing Platform"/>
            <person name="Earl A."/>
            <person name="Ward D."/>
            <person name="Feldgarden M."/>
            <person name="Gevers D."/>
            <person name="Daigneault M."/>
            <person name="Sibley C.D."/>
            <person name="White A."/>
            <person name="Strauss J."/>
            <person name="Allen-Vercoe E."/>
            <person name="Young S.K."/>
            <person name="Zeng Q."/>
            <person name="Gargeya S."/>
            <person name="Fitzgerald M."/>
            <person name="Haas B."/>
            <person name="Abouelleil A."/>
            <person name="Alvarado L."/>
            <person name="Arachchi H.M."/>
            <person name="Berlin A."/>
            <person name="Brown A."/>
            <person name="Chapman S.B."/>
            <person name="Chen Z."/>
            <person name="Dunbar C."/>
            <person name="Freedman E."/>
            <person name="Gearin G."/>
            <person name="Gellesch M."/>
            <person name="Goldberg J."/>
            <person name="Griggs A."/>
            <person name="Gujja S."/>
            <person name="Heilman E."/>
            <person name="Heiman D."/>
            <person name="Howarth C."/>
            <person name="Larson L."/>
            <person name="Lui A."/>
            <person name="MacDonald P.J.P."/>
            <person name="Mehta T."/>
            <person name="Montmayeur A."/>
            <person name="Murphy C."/>
            <person name="Neiman D."/>
            <person name="Pearson M."/>
            <person name="Priest M."/>
            <person name="Roberts A."/>
            <person name="Saif S."/>
            <person name="Shea T."/>
            <person name="Shenoy N."/>
            <person name="Sisk P."/>
            <person name="Stolte C."/>
            <person name="Sykes S."/>
            <person name="White J."/>
            <person name="Yandava C."/>
            <person name="Nusbaum C."/>
            <person name="Birren B."/>
        </authorList>
    </citation>
    <scope>NUCLEOTIDE SEQUENCE [LARGE SCALE GENOMIC DNA]</scope>
    <source>
        <strain evidence="1 2">29_1</strain>
    </source>
</reference>
<comment type="caution">
    <text evidence="1">The sequence shown here is derived from an EMBL/GenBank/DDBJ whole genome shotgun (WGS) entry which is preliminary data.</text>
</comment>
<dbReference type="EMBL" id="ADKX01000012">
    <property type="protein sequence ID" value="EFW05876.1"/>
    <property type="molecule type" value="Genomic_DNA"/>
</dbReference>
<sequence length="84" mass="10050">MGKLYISYEAIEEMGKDYFENKSYEDYVDLAKFDIVHLDDGLWLQQDDDGDLYISYNDYDDFQFYDVEELSNLKNADTVLKDFK</sequence>
<dbReference type="GeneID" id="78228747"/>
<protein>
    <submittedName>
        <fullName evidence="1">Uncharacterized protein</fullName>
    </submittedName>
</protein>
<organism evidence="1 2">
    <name type="scientific">Coprobacillus cateniformis</name>
    <dbReference type="NCBI Taxonomy" id="100884"/>
    <lineage>
        <taxon>Bacteria</taxon>
        <taxon>Bacillati</taxon>
        <taxon>Bacillota</taxon>
        <taxon>Erysipelotrichia</taxon>
        <taxon>Erysipelotrichales</taxon>
        <taxon>Coprobacillaceae</taxon>
        <taxon>Coprobacillus</taxon>
    </lineage>
</organism>
<dbReference type="RefSeq" id="WP_008787959.1">
    <property type="nucleotide sequence ID" value="NZ_AKCB01000001.1"/>
</dbReference>
<gene>
    <name evidence="1" type="ORF">HMPREF9488_00843</name>
</gene>
<name>E7G7V5_9FIRM</name>
<dbReference type="AlphaFoldDB" id="E7G7V5"/>
<dbReference type="HOGENOM" id="CLU_2521882_0_0_9"/>
<evidence type="ECO:0000313" key="2">
    <source>
        <dbReference type="Proteomes" id="UP000003157"/>
    </source>
</evidence>
<accession>E7G7V5</accession>
<keyword evidence="2" id="KW-1185">Reference proteome</keyword>
<dbReference type="STRING" id="100884.GCA_000269565_00860"/>
<evidence type="ECO:0000313" key="1">
    <source>
        <dbReference type="EMBL" id="EFW05876.1"/>
    </source>
</evidence>